<dbReference type="Pfam" id="PF00126">
    <property type="entry name" value="HTH_1"/>
    <property type="match status" value="1"/>
</dbReference>
<gene>
    <name evidence="6" type="ORF">EOD42_07845</name>
</gene>
<dbReference type="Gene3D" id="3.40.190.290">
    <property type="match status" value="1"/>
</dbReference>
<dbReference type="InterPro" id="IPR058163">
    <property type="entry name" value="LysR-type_TF_proteobact-type"/>
</dbReference>
<dbReference type="GO" id="GO:0006351">
    <property type="term" value="P:DNA-templated transcription"/>
    <property type="evidence" value="ECO:0007669"/>
    <property type="project" value="TreeGrafter"/>
</dbReference>
<dbReference type="SUPFAM" id="SSF46785">
    <property type="entry name" value="Winged helix' DNA-binding domain"/>
    <property type="match status" value="1"/>
</dbReference>
<name>A0A437MJ93_9PROT</name>
<proteinExistence type="inferred from homology"/>
<dbReference type="InterPro" id="IPR036390">
    <property type="entry name" value="WH_DNA-bd_sf"/>
</dbReference>
<dbReference type="PANTHER" id="PTHR30537">
    <property type="entry name" value="HTH-TYPE TRANSCRIPTIONAL REGULATOR"/>
    <property type="match status" value="1"/>
</dbReference>
<dbReference type="OrthoDB" id="9812435at2"/>
<sequence length="298" mass="32865">MSRTDLSDLRLFAAIARFRSFRRAADEMSVSTSALSHAISKLERRLEVRLLHRTTRSVTPTEAGMLLLEGLTSGFSQIDGALDQLNRFRDQPIGRIRLTALRLSLGMLLDQLFPVLAERYPGIELEVSADDRMVDLVAEGFDAGIRFGDTVPQDMVTVRLSPDLRWVIVGAPSYFARHGRPREPGDLAGHQGIRGRSGNGRLYEWELGAACDVHVSAPAVLCVSDPDASMRAAVAGVGLAYLPEEMVRPQLADGRLEIVMPEWASPGAGFHLYYPSRRQLPAGVRILIDLLREIRPLG</sequence>
<dbReference type="InterPro" id="IPR036388">
    <property type="entry name" value="WH-like_DNA-bd_sf"/>
</dbReference>
<dbReference type="InterPro" id="IPR000847">
    <property type="entry name" value="LysR_HTH_N"/>
</dbReference>
<keyword evidence="4" id="KW-0804">Transcription</keyword>
<organism evidence="6 7">
    <name type="scientific">Rhodovarius crocodyli</name>
    <dbReference type="NCBI Taxonomy" id="1979269"/>
    <lineage>
        <taxon>Bacteria</taxon>
        <taxon>Pseudomonadati</taxon>
        <taxon>Pseudomonadota</taxon>
        <taxon>Alphaproteobacteria</taxon>
        <taxon>Acetobacterales</taxon>
        <taxon>Roseomonadaceae</taxon>
        <taxon>Rhodovarius</taxon>
    </lineage>
</organism>
<evidence type="ECO:0000256" key="2">
    <source>
        <dbReference type="ARBA" id="ARBA00023015"/>
    </source>
</evidence>
<dbReference type="Pfam" id="PF03466">
    <property type="entry name" value="LysR_substrate"/>
    <property type="match status" value="1"/>
</dbReference>
<evidence type="ECO:0000313" key="7">
    <source>
        <dbReference type="Proteomes" id="UP000282957"/>
    </source>
</evidence>
<keyword evidence="7" id="KW-1185">Reference proteome</keyword>
<evidence type="ECO:0000256" key="4">
    <source>
        <dbReference type="ARBA" id="ARBA00023163"/>
    </source>
</evidence>
<keyword evidence="2" id="KW-0805">Transcription regulation</keyword>
<dbReference type="RefSeq" id="WP_127786941.1">
    <property type="nucleotide sequence ID" value="NZ_SACL01000002.1"/>
</dbReference>
<comment type="similarity">
    <text evidence="1">Belongs to the LysR transcriptional regulatory family.</text>
</comment>
<keyword evidence="3" id="KW-0238">DNA-binding</keyword>
<reference evidence="6 7" key="1">
    <citation type="submission" date="2019-01" db="EMBL/GenBank/DDBJ databases">
        <authorList>
            <person name="Chen W.-M."/>
        </authorList>
    </citation>
    <scope>NUCLEOTIDE SEQUENCE [LARGE SCALE GENOMIC DNA]</scope>
    <source>
        <strain evidence="6 7">CCP-6</strain>
    </source>
</reference>
<protein>
    <submittedName>
        <fullName evidence="6">LysR family transcriptional regulator</fullName>
    </submittedName>
</protein>
<comment type="caution">
    <text evidence="6">The sequence shown here is derived from an EMBL/GenBank/DDBJ whole genome shotgun (WGS) entry which is preliminary data.</text>
</comment>
<dbReference type="Proteomes" id="UP000282957">
    <property type="component" value="Unassembled WGS sequence"/>
</dbReference>
<dbReference type="InterPro" id="IPR005119">
    <property type="entry name" value="LysR_subst-bd"/>
</dbReference>
<dbReference type="GO" id="GO:0003700">
    <property type="term" value="F:DNA-binding transcription factor activity"/>
    <property type="evidence" value="ECO:0007669"/>
    <property type="project" value="InterPro"/>
</dbReference>
<dbReference type="Gene3D" id="1.10.10.10">
    <property type="entry name" value="Winged helix-like DNA-binding domain superfamily/Winged helix DNA-binding domain"/>
    <property type="match status" value="1"/>
</dbReference>
<dbReference type="AlphaFoldDB" id="A0A437MJ93"/>
<evidence type="ECO:0000256" key="1">
    <source>
        <dbReference type="ARBA" id="ARBA00009437"/>
    </source>
</evidence>
<dbReference type="GO" id="GO:0043565">
    <property type="term" value="F:sequence-specific DNA binding"/>
    <property type="evidence" value="ECO:0007669"/>
    <property type="project" value="TreeGrafter"/>
</dbReference>
<evidence type="ECO:0000313" key="6">
    <source>
        <dbReference type="EMBL" id="RVT97712.1"/>
    </source>
</evidence>
<evidence type="ECO:0000259" key="5">
    <source>
        <dbReference type="PROSITE" id="PS50931"/>
    </source>
</evidence>
<dbReference type="EMBL" id="SACL01000002">
    <property type="protein sequence ID" value="RVT97712.1"/>
    <property type="molecule type" value="Genomic_DNA"/>
</dbReference>
<dbReference type="SUPFAM" id="SSF53850">
    <property type="entry name" value="Periplasmic binding protein-like II"/>
    <property type="match status" value="1"/>
</dbReference>
<dbReference type="PROSITE" id="PS50931">
    <property type="entry name" value="HTH_LYSR"/>
    <property type="match status" value="1"/>
</dbReference>
<feature type="domain" description="HTH lysR-type" evidence="5">
    <location>
        <begin position="4"/>
        <end position="61"/>
    </location>
</feature>
<evidence type="ECO:0000256" key="3">
    <source>
        <dbReference type="ARBA" id="ARBA00023125"/>
    </source>
</evidence>
<accession>A0A437MJ93</accession>
<dbReference type="FunFam" id="1.10.10.10:FF:000001">
    <property type="entry name" value="LysR family transcriptional regulator"/>
    <property type="match status" value="1"/>
</dbReference>
<dbReference type="PANTHER" id="PTHR30537:SF1">
    <property type="entry name" value="HTH-TYPE TRANSCRIPTIONAL REGULATOR PGRR"/>
    <property type="match status" value="1"/>
</dbReference>